<dbReference type="Pfam" id="PF17852">
    <property type="entry name" value="Dynein_AAA_lid"/>
    <property type="match status" value="1"/>
</dbReference>
<dbReference type="FunFam" id="3.40.50.300:FF:000320">
    <property type="entry name" value="Dynein, axonemal, heavy chain 5"/>
    <property type="match status" value="1"/>
</dbReference>
<dbReference type="InterPro" id="IPR013602">
    <property type="entry name" value="Dynein_heavy_linker"/>
</dbReference>
<dbReference type="GO" id="GO:0005874">
    <property type="term" value="C:microtubule"/>
    <property type="evidence" value="ECO:0007669"/>
    <property type="project" value="UniProtKB-KW"/>
</dbReference>
<dbReference type="Gene3D" id="1.10.287.2620">
    <property type="match status" value="1"/>
</dbReference>
<dbReference type="Pfam" id="PF03028">
    <property type="entry name" value="Dynein_heavy"/>
    <property type="match status" value="1"/>
</dbReference>
<keyword evidence="13" id="KW-0966">Cell projection</keyword>
<dbReference type="Gene3D" id="1.10.8.1220">
    <property type="match status" value="1"/>
</dbReference>
<feature type="compositionally biased region" description="Polar residues" evidence="15">
    <location>
        <begin position="9"/>
        <end position="33"/>
    </location>
</feature>
<evidence type="ECO:0000256" key="12">
    <source>
        <dbReference type="ARBA" id="ARBA00023212"/>
    </source>
</evidence>
<evidence type="ECO:0000256" key="14">
    <source>
        <dbReference type="SAM" id="Coils"/>
    </source>
</evidence>
<comment type="subcellular location">
    <subcellularLocation>
        <location evidence="1">Cytoplasm</location>
        <location evidence="1">Cytoskeleton</location>
        <location evidence="1">Cilium axoneme</location>
    </subcellularLocation>
</comment>
<proteinExistence type="inferred from homology"/>
<dbReference type="Gene3D" id="1.10.472.130">
    <property type="match status" value="1"/>
</dbReference>
<dbReference type="Pfam" id="PF08385">
    <property type="entry name" value="DHC_N1"/>
    <property type="match status" value="1"/>
</dbReference>
<evidence type="ECO:0000313" key="17">
    <source>
        <dbReference type="EMBL" id="KAF0294566.1"/>
    </source>
</evidence>
<evidence type="ECO:0000259" key="16">
    <source>
        <dbReference type="SMART" id="SM00382"/>
    </source>
</evidence>
<feature type="region of interest" description="Disordered" evidence="15">
    <location>
        <begin position="68"/>
        <end position="98"/>
    </location>
</feature>
<dbReference type="InterPro" id="IPR042219">
    <property type="entry name" value="AAA_lid_11_sf"/>
</dbReference>
<sequence>MANPEKNESLSAPGSRTGASSMAQMRSRSNTLMPTDEVSMRQSALSSVLAHASSSAVGKCRAIGGNGPIRDRSMSLAQAQETAKEKQQRAKEAREDRKSRIDLTHRHLIECTAQLLGLQEIQVEESILDCVKSIEMIDDLFAKEGSKSLFMFYMEAEPPGPESGRIIGAAARANKVRRILIADDTPLQAQGTCIFFCRDKNDVPITMKNIAEELRFGSFQLSGDGSTGGVLTGLNQYLSTIYNPVLKALRNWGQIEKDSHHISDFLVNMTGLANFLDAVHTNLEQRVVLKQNEELSTHLGTPREVIAAAANPELIEQAEELVLSWCKQMETVLVQSEQMRKEGDDTGPLAELEHWRHLTTKFNDMVEQIRSEPVQMVLQVLIQSKSKVFKAWRDIDMRVTDAANESRDNLKFLYSLEKFCRPLYASNPVAMREALPSLIGAIRLINTISRYYNTSERMTSLFVKVTNQMVNSCKSFITDDGTSDIWEQPYRPLVEKLQVCIHLYRDYQAFFHKTKRRIQTTPDEKPFEFSEMYIFGKFEAFCKRLEKIINILDTVDHFSVLTRSRIEGIEIHGKKFTDIFNTIKKKTYDFLDPRKMDFDQDYENFQNQIFQLERALQAFLDKSFTNIRTVSDALRLMHRFELLKLDCLELSDKYSIIIEKFTQEIATTRKLYEASKDDPIISHNMPPVAGKIAWARNLYRRLREIMECLRKNYPETLQCAEARPMIRQYNQLSKCLIRYEILYHEAWAKSVDEVRNGLMAPILVRHPKTKELIPNYDPLIPLTIREADCMRKMGLAIPVTANVLSYRKERIFDALQGVQGILERSQKVIGQIPELFAPMLAALTHKVDKALQPGLISLTWTSLTLHEYYDSVHKAIDDLELMIKRLTDIKEQRIDSVLDTMASTLLVELPEEEPYTTTEFLSRLEKHSGRAAITLDFLSFKVEHAVYELIDIFLQNADVGDAEQPNRNQWQEYVELAARREADKEDQKRKSMAGEDHMPSDLSMMNLDTRVEALYDTCRELYQFFNARNSEALVRATKYSLDAIKKRVFLPTRSMLVARDDDEAEDLAPTPPFLLTDIMLAIPNIVLSPSIDDVQGVINKAAQMVLEVNREIALWGQGRTFSQLKISTQMDLAPAEAEDEAATDGESPADETAEEKEKPTELPNRRLKTYYRSVREHKDTGRMVMMLQTALSAMKQEINSVVQRYQGYSYLWEKDRNQVVEEFVQTHPSLAMYRAEIAKCRQQRDDVEAMEAAHRVGPLQLSTELLKVSLTVEIEAWLRAYASRLHQEYSVKLDDVAEFFKENSHQLSKPIKDLDDVRNAMECLKTVRDRQIEIDMLLGPIEEAYALFNKFEIPVPKEEAEKVDGLRYAFEKLIQQSIATQDYLCSVQDTKQDELVASIKQFVSDLSEFDEQYEIAGPMEINAELIDFQNRCRKMPKALQTWPAYTDLKQRIDDFNETCPLLEMMANKSMMERHWDRIATLTGCTFEPESDSFMLRNVMEAPLLKFKEDIEDICIGATKEKDIESKLKGVIAEWALHDLACAPFKSRGELLLKGQETAEITALMEDSLMVLAASHTFLSSSKVCQKSLTGYLEGKRLVFPRFFFISDPSLLEILGQASDPHTIQAHLLGIFENVATVEFHPKDYDRIVAVLSREKERIELDKSVKCEGNVESWLGQLLDEQQSSLHSVIRTAYQNIIDPDFEIMTFLDTFPAQVGLLGLQIVWTKDAEVALNNAKYDRDIMPDTNKMFLNILNRLIDMTTKDLTKFERIKYETLITIHVHQRDIFDGIVKMHVRSVNDFEWAKQSRFYFADDEDLCLVKITDIDFIYQNEFLGCTDRLVITPLTDRCYITIAQAVGMSMGSAPAGPAGTGKTETTKDMGKALGKYVVVFNCSDQMDFRGLGRIYKGLAQSGSWGCFDEFNRIELPVLSVAAQQIHIVFNARKERKTSFIFSDGDNVSLNPEFTIIITMNPGYAGRQELPENLKIQFRTVAMMVPDRQIIMRVKLASCGFRENINLARKFFVLYKLCEEQLSKQVHYDFGLRNILSVLRTLGAQKRSRPDEPEEMVVMRVLRDMNVSKLVDEDEPLFLSLINDLFPGLQLDKVVRAELMQAIANQVQIAKLVNHPQWNLKLIQLYETSLVRHGLMTLGPTGAGKTSCIHLLMKAMTETGRPHREMRMNPKAITAPQMFGRLDVATNDWTDGIFSTLWRRSHKVKKGENIWLVLDGPVDAVWIENLNSVLDDNKTLTLANGDRITMAPTCKLLFEPDNVDNASPATISRMGMVFMSASVLGWKPILKGWLNTRTQAEAEMLWGFYDSIFEDLINYVRQELVSKMFVQEANYTTQSTDLLTGLIMEQEEKGKSSPLPPEEMQRLFLFSVMWSLGALLELDMRAKMEQFVRAHESKLDWPVCNEGETIFEFTVNAKGEWEHWRNYVSEYVYPTDSVPEFSSILVPNVDNIRTNFLINTITKQNKCALLIGEPGTAKTVMIKSVLNDLNPEEHVYKCINFSSATSPMMYQRTIESYVDKRMGTTYGPPNGRKMTVFIDDINMPDINEWGDQICNEIVRQLMEQHGFYSLEKPGDFTHIVDTQFLAAMIHPGGGRNDIPPRLKRRFSIFNCTLPSVNSMDQVFRVISSGYFCSSRFPENIVEFVPTIVPMTRILWQMTKVKMLPTPAKFHYVFNLRDLSRIYEGILKVEAETMRQPEDVLMVMERGITFIFTDNEIKEESFLEYLNNMISTGEISNLFARDEMDEITNELIPVMKKLEPRTPPTPDNLYTFFISRARNNIHVCLCFSPVGEKFRSRALKFPGLISGCTMDWFSRWPPDALVAVSHHFISNHPIVCTPESKEELIKSMGMVHDGVAKLCVQYFERFRRQTHVTPKSYLSFLDGYKAIYTNKHKEIAELARRMNMGLTKLVEATASVNELAIELEKMTQTLAIASAEAEKVLEEVTQSASAAEKVKAEVQVVKDAAEQLVQKIAVSKGFAMEKLEAARPALEDAERALDTITGGDISTVRKLGKPPHLIMRIMDCALLLFQKHLDPVTPDPDRPCLKPSWADALKLMSNTQFLFMLKNFPKDTINDEVVELMEPYFAMEDYTLESAKKVCGNVAGLLSWTLAMAVFFGINKEVLPLKAMLAVEEAKLDAANKQLAEAQAQLDEKQRELDEVQAKFDAAMASKQKLVDDANRCQQKMDNASTLINGLSGERVRWTAQSELFKQQTEWLVGDVLLLTGFLSYAGPFNQEFRTLLIKQWEKELKTRHIPCSEDLSIIGQLTDAPTVAEWNLQGLPNDDLSTQNGIIVTQASRYPLLIDPQSQGKTWVKCKEKDNDLIVSSLDHKYFRNHLEDALSLGRPMLIEDVGEELDPALDNVLEKNFIKSGKTLKVKLGDKEVDVMDGFTLYITTKLGNPTYSPEVSARASIIDFTVTMKGLEDQLLGRVIGTEKQELEHERTKLVEDVTDNKRKIKELEDNLLFKLTSTQGSLVEDESLIAVLANTKETAADVHEKLKVAAETELKINEAREEFRPVATRGSILYFHICEMSMVNSMYQTSLTQFLGIFDRSMSESDKSPIPQRRIGNIIEYLNYASFQYTCRGLYEVDKFLFTLLMALKIDLNKRIVKYEEFQVLIKGGAALDLNNVTPKPCRWISDLTWLNLVELSKLPYFHEILTQVPHAEKTWRAWFEKEAPEEEVIPDGYHTSLDTFRRLLLIRSWCPDRTIAQARNTGSDPTPMIEALAKKQNVPCSAVSMGQGQEIHARRIMTEYIAGGGWVLLQNCHLCLDYLAEVVNTIIETEQIDERFRIWITTEPHPKFPISLLQMAIKFTNEPPQGIKAGLRRTYHGISQELLDYTNYPQWRPLLYGVSFLHTIVQERRKFGPLGWNIPYEFNQADWSASVQFVQNHLDDIDPKKGVSWVTVRYMLGEVQYGGRVTDDFDKRLLVTFAKVWFSDAMFNEQYCFYQGYGIPRSTKHPEAYGLNTNADITYQTNTTKALLDTILAIQPKESSGGGGETRESVVYRQADDMLSKMPDDYVPHEVKARLQSMSALSPMNIFLRQEVDRMQKVISAVRQTLSDLKLAIDGTIIMNENLRDALDNIFDAKVPALWKRISWQSTTIGFWFT</sequence>
<dbReference type="Pfam" id="PF12781">
    <property type="entry name" value="AAA_9"/>
    <property type="match status" value="1"/>
</dbReference>
<dbReference type="Gene3D" id="1.20.58.1120">
    <property type="match status" value="1"/>
</dbReference>
<dbReference type="GO" id="GO:0005524">
    <property type="term" value="F:ATP binding"/>
    <property type="evidence" value="ECO:0007669"/>
    <property type="project" value="UniProtKB-KW"/>
</dbReference>
<dbReference type="InterPro" id="IPR056759">
    <property type="entry name" value="DYH2-5-8_CC"/>
</dbReference>
<dbReference type="PANTHER" id="PTHR46532">
    <property type="entry name" value="MALE FERTILITY FACTOR KL5"/>
    <property type="match status" value="1"/>
</dbReference>
<evidence type="ECO:0000256" key="3">
    <source>
        <dbReference type="ARBA" id="ARBA00022490"/>
    </source>
</evidence>
<evidence type="ECO:0000256" key="8">
    <source>
        <dbReference type="ARBA" id="ARBA00023017"/>
    </source>
</evidence>
<feature type="compositionally biased region" description="Basic and acidic residues" evidence="15">
    <location>
        <begin position="981"/>
        <end position="999"/>
    </location>
</feature>
<comment type="caution">
    <text evidence="17">The sequence shown here is derived from an EMBL/GenBank/DDBJ whole genome shotgun (WGS) entry which is preliminary data.</text>
</comment>
<feature type="coiled-coil region" evidence="14">
    <location>
        <begin position="2912"/>
        <end position="2974"/>
    </location>
</feature>
<feature type="compositionally biased region" description="Basic and acidic residues" evidence="15">
    <location>
        <begin position="1155"/>
        <end position="1164"/>
    </location>
</feature>
<keyword evidence="9 14" id="KW-0175">Coiled coil</keyword>
<name>A0A6A4VJ90_AMPAM</name>
<feature type="coiled-coil region" evidence="14">
    <location>
        <begin position="3438"/>
        <end position="3465"/>
    </location>
</feature>
<dbReference type="GO" id="GO:0097729">
    <property type="term" value="C:9+2 motile cilium"/>
    <property type="evidence" value="ECO:0007669"/>
    <property type="project" value="UniProtKB-ARBA"/>
</dbReference>
<dbReference type="FunFam" id="1.20.920.20:FF:000004">
    <property type="entry name" value="Dynein axonemal heavy chain 5"/>
    <property type="match status" value="1"/>
</dbReference>
<evidence type="ECO:0000256" key="15">
    <source>
        <dbReference type="SAM" id="MobiDB-lite"/>
    </source>
</evidence>
<dbReference type="Proteomes" id="UP000440578">
    <property type="component" value="Unassembled WGS sequence"/>
</dbReference>
<evidence type="ECO:0000256" key="6">
    <source>
        <dbReference type="ARBA" id="ARBA00022741"/>
    </source>
</evidence>
<evidence type="ECO:0000313" key="18">
    <source>
        <dbReference type="Proteomes" id="UP000440578"/>
    </source>
</evidence>
<dbReference type="InterPro" id="IPR026983">
    <property type="entry name" value="DHC"/>
</dbReference>
<dbReference type="Pfam" id="PF18198">
    <property type="entry name" value="AAA_lid_11"/>
    <property type="match status" value="1"/>
</dbReference>
<keyword evidence="4" id="KW-0493">Microtubule</keyword>
<evidence type="ECO:0000256" key="9">
    <source>
        <dbReference type="ARBA" id="ARBA00023054"/>
    </source>
</evidence>
<feature type="compositionally biased region" description="Acidic residues" evidence="15">
    <location>
        <begin position="1136"/>
        <end position="1154"/>
    </location>
</feature>
<dbReference type="Pfam" id="PF18199">
    <property type="entry name" value="Dynein_C"/>
    <property type="match status" value="1"/>
</dbReference>
<keyword evidence="8" id="KW-0243">Dynein</keyword>
<dbReference type="InterPro" id="IPR024743">
    <property type="entry name" value="Dynein_HC_stalk"/>
</dbReference>
<dbReference type="EMBL" id="VIIS01001678">
    <property type="protein sequence ID" value="KAF0294566.1"/>
    <property type="molecule type" value="Genomic_DNA"/>
</dbReference>
<reference evidence="17 18" key="1">
    <citation type="submission" date="2019-07" db="EMBL/GenBank/DDBJ databases">
        <title>Draft genome assembly of a fouling barnacle, Amphibalanus amphitrite (Darwin, 1854): The first reference genome for Thecostraca.</title>
        <authorList>
            <person name="Kim W."/>
        </authorList>
    </citation>
    <scope>NUCLEOTIDE SEQUENCE [LARGE SCALE GENOMIC DNA]</scope>
    <source>
        <strain evidence="17">SNU_AA5</strain>
        <tissue evidence="17">Soma without cirri and trophi</tissue>
    </source>
</reference>
<evidence type="ECO:0000256" key="5">
    <source>
        <dbReference type="ARBA" id="ARBA00022737"/>
    </source>
</evidence>
<dbReference type="Pfam" id="PF12780">
    <property type="entry name" value="AAA_8"/>
    <property type="match status" value="1"/>
</dbReference>
<evidence type="ECO:0000256" key="2">
    <source>
        <dbReference type="ARBA" id="ARBA00008887"/>
    </source>
</evidence>
<dbReference type="GO" id="GO:0005858">
    <property type="term" value="C:axonemal dynein complex"/>
    <property type="evidence" value="ECO:0007669"/>
    <property type="project" value="TreeGrafter"/>
</dbReference>
<dbReference type="FunFam" id="1.10.287.2620:FF:000003">
    <property type="entry name" value="Dynein, axonemal, heavy chain 5"/>
    <property type="match status" value="1"/>
</dbReference>
<accession>A0A6A4VJ90</accession>
<dbReference type="InterPro" id="IPR013594">
    <property type="entry name" value="Dynein_heavy_tail"/>
</dbReference>
<dbReference type="GO" id="GO:0045505">
    <property type="term" value="F:dynein intermediate chain binding"/>
    <property type="evidence" value="ECO:0007669"/>
    <property type="project" value="InterPro"/>
</dbReference>
<feature type="domain" description="AAA+ ATPase" evidence="16">
    <location>
        <begin position="1857"/>
        <end position="2004"/>
    </location>
</feature>
<evidence type="ECO:0000256" key="13">
    <source>
        <dbReference type="ARBA" id="ARBA00023273"/>
    </source>
</evidence>
<dbReference type="InterPro" id="IPR024317">
    <property type="entry name" value="Dynein_heavy_chain_D4_dom"/>
</dbReference>
<dbReference type="FunFam" id="3.40.50.300:FF:000049">
    <property type="entry name" value="Dynein, axonemal, heavy chain 5"/>
    <property type="match status" value="1"/>
</dbReference>
<evidence type="ECO:0000256" key="7">
    <source>
        <dbReference type="ARBA" id="ARBA00022840"/>
    </source>
</evidence>
<protein>
    <submittedName>
        <fullName evidence="17">Dynein heavy chain 8, axonemal</fullName>
    </submittedName>
</protein>
<evidence type="ECO:0000256" key="11">
    <source>
        <dbReference type="ARBA" id="ARBA00023175"/>
    </source>
</evidence>
<dbReference type="FunFam" id="3.40.50.300:FF:001221">
    <property type="entry name" value="Axonemal dynein heavy chain 8"/>
    <property type="match status" value="1"/>
</dbReference>
<dbReference type="Gene3D" id="1.20.1270.280">
    <property type="match status" value="1"/>
</dbReference>
<dbReference type="Pfam" id="PF08393">
    <property type="entry name" value="DHC_N2"/>
    <property type="match status" value="2"/>
</dbReference>
<dbReference type="FunFam" id="1.10.8.710:FF:000003">
    <property type="entry name" value="Dynein axonemal heavy chain 5"/>
    <property type="match status" value="1"/>
</dbReference>
<dbReference type="SUPFAM" id="SSF52540">
    <property type="entry name" value="P-loop containing nucleoside triphosphate hydrolases"/>
    <property type="match status" value="4"/>
</dbReference>
<dbReference type="FunFam" id="3.40.50.300:FF:000044">
    <property type="entry name" value="Dynein heavy chain 5, axonemal"/>
    <property type="match status" value="1"/>
</dbReference>
<dbReference type="Gene3D" id="1.10.8.710">
    <property type="match status" value="1"/>
</dbReference>
<evidence type="ECO:0000256" key="10">
    <source>
        <dbReference type="ARBA" id="ARBA00023069"/>
    </source>
</evidence>
<keyword evidence="6" id="KW-0547">Nucleotide-binding</keyword>
<dbReference type="InterPro" id="IPR003593">
    <property type="entry name" value="AAA+_ATPase"/>
</dbReference>
<dbReference type="FunFam" id="1.20.58.1120:FF:000004">
    <property type="entry name" value="Dynein axonemal heavy chain 5"/>
    <property type="match status" value="1"/>
</dbReference>
<feature type="compositionally biased region" description="Basic and acidic residues" evidence="15">
    <location>
        <begin position="82"/>
        <end position="98"/>
    </location>
</feature>
<dbReference type="InterPro" id="IPR042228">
    <property type="entry name" value="Dynein_linker_3"/>
</dbReference>
<dbReference type="Gene3D" id="3.20.180.20">
    <property type="entry name" value="Dynein heavy chain, N-terminal domain 2"/>
    <property type="match status" value="1"/>
</dbReference>
<gene>
    <name evidence="17" type="primary">Dnah8</name>
    <name evidence="17" type="ORF">FJT64_007781</name>
</gene>
<dbReference type="FunFam" id="1.10.8.720:FF:000004">
    <property type="entry name" value="Dynein heavy chain 5, axonemal"/>
    <property type="match status" value="1"/>
</dbReference>
<dbReference type="GO" id="GO:0008569">
    <property type="term" value="F:minus-end-directed microtubule motor activity"/>
    <property type="evidence" value="ECO:0007669"/>
    <property type="project" value="InterPro"/>
</dbReference>
<feature type="region of interest" description="Disordered" evidence="15">
    <location>
        <begin position="1132"/>
        <end position="1166"/>
    </location>
</feature>
<dbReference type="OrthoDB" id="6334149at2759"/>
<dbReference type="Pfam" id="PF12777">
    <property type="entry name" value="MT"/>
    <property type="match status" value="1"/>
</dbReference>
<dbReference type="PANTHER" id="PTHR46532:SF4">
    <property type="entry name" value="AAA+ ATPASE DOMAIN-CONTAINING PROTEIN"/>
    <property type="match status" value="1"/>
</dbReference>
<dbReference type="InterPro" id="IPR027417">
    <property type="entry name" value="P-loop_NTPase"/>
</dbReference>
<keyword evidence="18" id="KW-1185">Reference proteome</keyword>
<keyword evidence="12" id="KW-0206">Cytoskeleton</keyword>
<dbReference type="FunFam" id="1.10.8.1220:FF:000001">
    <property type="entry name" value="Dynein axonemal heavy chain 5"/>
    <property type="match status" value="1"/>
</dbReference>
<keyword evidence="11" id="KW-0505">Motor protein</keyword>
<dbReference type="Pfam" id="PF25007">
    <property type="entry name" value="DYH2-5-8_CC"/>
    <property type="match status" value="1"/>
</dbReference>
<dbReference type="InterPro" id="IPR041658">
    <property type="entry name" value="AAA_lid_11"/>
</dbReference>
<dbReference type="SMART" id="SM00382">
    <property type="entry name" value="AAA"/>
    <property type="match status" value="3"/>
</dbReference>
<keyword evidence="3" id="KW-0963">Cytoplasm</keyword>
<dbReference type="Pfam" id="PF12774">
    <property type="entry name" value="AAA_6"/>
    <property type="match status" value="1"/>
</dbReference>
<dbReference type="InterPro" id="IPR035706">
    <property type="entry name" value="AAA_9"/>
</dbReference>
<dbReference type="FunFam" id="1.20.1270.280:FF:000002">
    <property type="entry name" value="Dynein heavy chain 5, axonemal"/>
    <property type="match status" value="1"/>
</dbReference>
<dbReference type="Gene3D" id="3.40.50.300">
    <property type="entry name" value="P-loop containing nucleotide triphosphate hydrolases"/>
    <property type="match status" value="5"/>
</dbReference>
<dbReference type="Gene3D" id="1.10.8.720">
    <property type="entry name" value="Region D6 of dynein motor"/>
    <property type="match status" value="1"/>
</dbReference>
<feature type="region of interest" description="Disordered" evidence="15">
    <location>
        <begin position="981"/>
        <end position="1002"/>
    </location>
</feature>
<dbReference type="GO" id="GO:0051959">
    <property type="term" value="F:dynein light intermediate chain binding"/>
    <property type="evidence" value="ECO:0007669"/>
    <property type="project" value="InterPro"/>
</dbReference>
<dbReference type="FunFam" id="3.40.50.300:FF:000543">
    <property type="entry name" value="Dynein axonemal heavy chain 5"/>
    <property type="match status" value="1"/>
</dbReference>
<keyword evidence="5" id="KW-0677">Repeat</keyword>
<dbReference type="GO" id="GO:0007018">
    <property type="term" value="P:microtubule-based movement"/>
    <property type="evidence" value="ECO:0007669"/>
    <property type="project" value="InterPro"/>
</dbReference>
<dbReference type="InterPro" id="IPR043157">
    <property type="entry name" value="Dynein_AAA1S"/>
</dbReference>
<feature type="coiled-coil region" evidence="14">
    <location>
        <begin position="3132"/>
        <end position="3173"/>
    </location>
</feature>
<dbReference type="FunFam" id="3.20.180.20:FF:000001">
    <property type="entry name" value="Dynein axonemal heavy chain 5"/>
    <property type="match status" value="1"/>
</dbReference>
<dbReference type="FunFam" id="3.40.50.300:FF:005616">
    <property type="entry name" value="Dynein, axonemal, heavy chain 11"/>
    <property type="match status" value="1"/>
</dbReference>
<feature type="domain" description="AAA+ ATPase" evidence="16">
    <location>
        <begin position="2141"/>
        <end position="2268"/>
    </location>
</feature>
<evidence type="ECO:0000256" key="1">
    <source>
        <dbReference type="ARBA" id="ARBA00004430"/>
    </source>
</evidence>
<feature type="region of interest" description="Disordered" evidence="15">
    <location>
        <begin position="1"/>
        <end position="41"/>
    </location>
</feature>
<dbReference type="InterPro" id="IPR004273">
    <property type="entry name" value="Dynein_heavy_D6_P-loop"/>
</dbReference>
<organism evidence="17 18">
    <name type="scientific">Amphibalanus amphitrite</name>
    <name type="common">Striped barnacle</name>
    <name type="synonym">Balanus amphitrite</name>
    <dbReference type="NCBI Taxonomy" id="1232801"/>
    <lineage>
        <taxon>Eukaryota</taxon>
        <taxon>Metazoa</taxon>
        <taxon>Ecdysozoa</taxon>
        <taxon>Arthropoda</taxon>
        <taxon>Crustacea</taxon>
        <taxon>Multicrustacea</taxon>
        <taxon>Cirripedia</taxon>
        <taxon>Thoracica</taxon>
        <taxon>Thoracicalcarea</taxon>
        <taxon>Balanomorpha</taxon>
        <taxon>Balanoidea</taxon>
        <taxon>Balanidae</taxon>
        <taxon>Amphibalaninae</taxon>
        <taxon>Amphibalanus</taxon>
    </lineage>
</organism>
<dbReference type="Gene3D" id="6.10.140.1060">
    <property type="match status" value="1"/>
</dbReference>
<dbReference type="Pfam" id="PF12775">
    <property type="entry name" value="AAA_7"/>
    <property type="match status" value="1"/>
</dbReference>
<keyword evidence="10" id="KW-0969">Cilium</keyword>
<dbReference type="Gene3D" id="1.20.920.20">
    <property type="match status" value="1"/>
</dbReference>
<feature type="domain" description="AAA+ ATPase" evidence="16">
    <location>
        <begin position="2468"/>
        <end position="2616"/>
    </location>
</feature>
<comment type="similarity">
    <text evidence="2">Belongs to the dynein heavy chain family.</text>
</comment>
<dbReference type="InterPro" id="IPR041466">
    <property type="entry name" value="Dynein_AAA5_ext"/>
</dbReference>
<keyword evidence="7" id="KW-0067">ATP-binding</keyword>
<dbReference type="InterPro" id="IPR041228">
    <property type="entry name" value="Dynein_C"/>
</dbReference>
<evidence type="ECO:0000256" key="4">
    <source>
        <dbReference type="ARBA" id="ARBA00022701"/>
    </source>
</evidence>
<dbReference type="CDD" id="cd00009">
    <property type="entry name" value="AAA"/>
    <property type="match status" value="1"/>
</dbReference>
<dbReference type="InterPro" id="IPR035699">
    <property type="entry name" value="AAA_6"/>
</dbReference>